<dbReference type="Proteomes" id="UP000466442">
    <property type="component" value="Unassembled WGS sequence"/>
</dbReference>
<keyword evidence="2" id="KW-0812">Transmembrane</keyword>
<protein>
    <submittedName>
        <fullName evidence="3">Uncharacterized protein</fullName>
    </submittedName>
</protein>
<accession>A0A6A4JCR0</accession>
<evidence type="ECO:0000313" key="3">
    <source>
        <dbReference type="EMBL" id="KAF6203236.1"/>
    </source>
</evidence>
<feature type="transmembrane region" description="Helical" evidence="2">
    <location>
        <begin position="28"/>
        <end position="47"/>
    </location>
</feature>
<feature type="region of interest" description="Disordered" evidence="1">
    <location>
        <begin position="57"/>
        <end position="111"/>
    </location>
</feature>
<dbReference type="AlphaFoldDB" id="A0A6A4JCR0"/>
<dbReference type="EMBL" id="WIXP02000011">
    <property type="protein sequence ID" value="KAF6203236.1"/>
    <property type="molecule type" value="Genomic_DNA"/>
</dbReference>
<organism evidence="3 4">
    <name type="scientific">Apolygus lucorum</name>
    <name type="common">Small green plant bug</name>
    <name type="synonym">Lygocoris lucorum</name>
    <dbReference type="NCBI Taxonomy" id="248454"/>
    <lineage>
        <taxon>Eukaryota</taxon>
        <taxon>Metazoa</taxon>
        <taxon>Ecdysozoa</taxon>
        <taxon>Arthropoda</taxon>
        <taxon>Hexapoda</taxon>
        <taxon>Insecta</taxon>
        <taxon>Pterygota</taxon>
        <taxon>Neoptera</taxon>
        <taxon>Paraneoptera</taxon>
        <taxon>Hemiptera</taxon>
        <taxon>Heteroptera</taxon>
        <taxon>Panheteroptera</taxon>
        <taxon>Cimicomorpha</taxon>
        <taxon>Miridae</taxon>
        <taxon>Mirini</taxon>
        <taxon>Apolygus</taxon>
    </lineage>
</organism>
<evidence type="ECO:0000256" key="1">
    <source>
        <dbReference type="SAM" id="MobiDB-lite"/>
    </source>
</evidence>
<evidence type="ECO:0000256" key="2">
    <source>
        <dbReference type="SAM" id="Phobius"/>
    </source>
</evidence>
<feature type="compositionally biased region" description="Basic and acidic residues" evidence="1">
    <location>
        <begin position="60"/>
        <end position="79"/>
    </location>
</feature>
<feature type="compositionally biased region" description="Polar residues" evidence="1">
    <location>
        <begin position="102"/>
        <end position="111"/>
    </location>
</feature>
<name>A0A6A4JCR0_APOLU</name>
<keyword evidence="2" id="KW-1133">Transmembrane helix</keyword>
<dbReference type="OrthoDB" id="2985014at2759"/>
<evidence type="ECO:0000313" key="4">
    <source>
        <dbReference type="Proteomes" id="UP000466442"/>
    </source>
</evidence>
<comment type="caution">
    <text evidence="3">The sequence shown here is derived from an EMBL/GenBank/DDBJ whole genome shotgun (WGS) entry which is preliminary data.</text>
</comment>
<sequence>MGHRPIIVDLLEPPWGIDLYGSLREWRLVMWVTFVVMSVTNVIYVLFATADIQSFNSPEDAERIKQEKEAKKAEKEAKKAGKGSKKGGDAEAAPPPHMATPALQTPENAEA</sequence>
<proteinExistence type="predicted"/>
<gene>
    <name evidence="3" type="ORF">GE061_003654</name>
</gene>
<keyword evidence="2" id="KW-0472">Membrane</keyword>
<keyword evidence="4" id="KW-1185">Reference proteome</keyword>
<reference evidence="3" key="1">
    <citation type="journal article" date="2021" name="Mol. Ecol. Resour.">
        <title>Apolygus lucorum genome provides insights into omnivorousness and mesophyll feeding.</title>
        <authorList>
            <person name="Liu Y."/>
            <person name="Liu H."/>
            <person name="Wang H."/>
            <person name="Huang T."/>
            <person name="Liu B."/>
            <person name="Yang B."/>
            <person name="Yin L."/>
            <person name="Li B."/>
            <person name="Zhang Y."/>
            <person name="Zhang S."/>
            <person name="Jiang F."/>
            <person name="Zhang X."/>
            <person name="Ren Y."/>
            <person name="Wang B."/>
            <person name="Wang S."/>
            <person name="Lu Y."/>
            <person name="Wu K."/>
            <person name="Fan W."/>
            <person name="Wang G."/>
        </authorList>
    </citation>
    <scope>NUCLEOTIDE SEQUENCE</scope>
    <source>
        <strain evidence="3">12Hb</strain>
    </source>
</reference>